<keyword evidence="2" id="KW-1185">Reference proteome</keyword>
<dbReference type="EMBL" id="FSRC01000001">
    <property type="protein sequence ID" value="SIN80111.1"/>
    <property type="molecule type" value="Genomic_DNA"/>
</dbReference>
<evidence type="ECO:0000313" key="2">
    <source>
        <dbReference type="Proteomes" id="UP000185221"/>
    </source>
</evidence>
<dbReference type="Proteomes" id="UP000185221">
    <property type="component" value="Unassembled WGS sequence"/>
</dbReference>
<dbReference type="AlphaFoldDB" id="A0A1N6EAW4"/>
<dbReference type="RefSeq" id="WP_074224588.1">
    <property type="nucleotide sequence ID" value="NZ_FSRC01000001.1"/>
</dbReference>
<reference evidence="2" key="1">
    <citation type="submission" date="2016-11" db="EMBL/GenBank/DDBJ databases">
        <authorList>
            <person name="Varghese N."/>
            <person name="Submissions S."/>
        </authorList>
    </citation>
    <scope>NUCLEOTIDE SEQUENCE [LARGE SCALE GENOMIC DNA]</scope>
    <source>
        <strain evidence="2">DSM 15292</strain>
    </source>
</reference>
<proteinExistence type="predicted"/>
<name>A0A1N6EAW4_9BACT</name>
<dbReference type="OrthoDB" id="8263000at2"/>
<protein>
    <submittedName>
        <fullName evidence="1">Uncharacterized protein</fullName>
    </submittedName>
</protein>
<accession>A0A1N6EAW4</accession>
<sequence>MAKSKPLLKNEKLAIAEDFFELKKLGLSYVQKLSGEEWTDYNAHDPGVTILEQLCFGLTDIAFRTNFPIEDILATPPKGLISPRKNSFHSPSAVFSNHPVTLVDFRKLIIDSFEEIQNAWLIPLQEEYKAESLNGLYKLEIMPSLAFSKELEQNPSREEGFLKSLRAYLEGVRNLGEYFEEVVLLKPEPFVLSAEIEIKEELEPNKVMAEILFELEKYLYQTVAYSSFEELMIEGLSLKEIFSGPKLQGGFIKSKELKPRARGLLEDNFQSIFSKIAGVKKTWNLELKLANGEDPQQVGEGKYFNLITKITNPDAIYHTLKIRVNENPQLINQSMVDEFLLELWSKNFRQYQHDLYKDSFLDSKLKGRFRNLGNYTSISHHFPRIYGIGKEGLSSQDPEERKAKANQLKGYLLLMEQLMGNYLSQLSNFSELIDPKSGVDGPTYFSQKISSVVGLSELLDTSGVPDEMTGTNESLNHFSGEKIQQKYDRKNRILDHFLGRFGEDLSEVPFKVARQVNLISSEQRFQESLINAKASLLEKIDRFNYYRGIGQRFSGKKASETYGIEKLIALKAGISKIQESLIGEIEKHHPSSYDEQLSTSKTHLDKSKLTNTYRSLNQHEWEKINEPSNSERLSFGKIPVKTLFANPLQSDSYMISQKKSLLRNWEILFQKTSTNWVRIWEGKKLNEGFRRIGATIQHIRMMNLDSEGLFLVDHILLKEMLKGSEYGFYLSNEKGEVTFTSNWNQALKDRNQLLNEFFQAAISISNYQVDGIQVTLKSEEGKALATAMLVGSLPKNQLVENLWEETRRLVYLMNGDVELQGVLALKEVEKIRLTGTLSKEGRVQQNKLVLARRLPSKDIIGESFFNLKTSLILPDWPARFQEIHFRHYVETLAKNRIPAHLNLSVYWKNLDEMKEFQKRFFAWKEALIQKSEKLYSTSLSLFRLLHKWEEER</sequence>
<organism evidence="1 2">
    <name type="scientific">Algoriphagus halophilus</name>
    <dbReference type="NCBI Taxonomy" id="226505"/>
    <lineage>
        <taxon>Bacteria</taxon>
        <taxon>Pseudomonadati</taxon>
        <taxon>Bacteroidota</taxon>
        <taxon>Cytophagia</taxon>
        <taxon>Cytophagales</taxon>
        <taxon>Cyclobacteriaceae</taxon>
        <taxon>Algoriphagus</taxon>
    </lineage>
</organism>
<gene>
    <name evidence="1" type="ORF">SAMN05444394_1911</name>
</gene>
<evidence type="ECO:0000313" key="1">
    <source>
        <dbReference type="EMBL" id="SIN80111.1"/>
    </source>
</evidence>
<dbReference type="STRING" id="226505.SAMN05444394_1911"/>